<name>A0AAI8VBG6_9PEZI</name>
<keyword evidence="3" id="KW-1185">Reference proteome</keyword>
<organism evidence="2 3">
    <name type="scientific">Anthostomella pinea</name>
    <dbReference type="NCBI Taxonomy" id="933095"/>
    <lineage>
        <taxon>Eukaryota</taxon>
        <taxon>Fungi</taxon>
        <taxon>Dikarya</taxon>
        <taxon>Ascomycota</taxon>
        <taxon>Pezizomycotina</taxon>
        <taxon>Sordariomycetes</taxon>
        <taxon>Xylariomycetidae</taxon>
        <taxon>Xylariales</taxon>
        <taxon>Xylariaceae</taxon>
        <taxon>Anthostomella</taxon>
    </lineage>
</organism>
<accession>A0AAI8VBG6</accession>
<dbReference type="EMBL" id="CAUWAG010000003">
    <property type="protein sequence ID" value="CAJ2501492.1"/>
    <property type="molecule type" value="Genomic_DNA"/>
</dbReference>
<dbReference type="Proteomes" id="UP001295740">
    <property type="component" value="Unassembled WGS sequence"/>
</dbReference>
<comment type="caution">
    <text evidence="2">The sequence shown here is derived from an EMBL/GenBank/DDBJ whole genome shotgun (WGS) entry which is preliminary data.</text>
</comment>
<protein>
    <submittedName>
        <fullName evidence="2">Uu.00g043450.m01.CDS01</fullName>
    </submittedName>
</protein>
<evidence type="ECO:0000313" key="2">
    <source>
        <dbReference type="EMBL" id="CAJ2501492.1"/>
    </source>
</evidence>
<feature type="compositionally biased region" description="Basic and acidic residues" evidence="1">
    <location>
        <begin position="59"/>
        <end position="72"/>
    </location>
</feature>
<sequence length="214" mass="23589">MAALAKRVAFLKREAAQFPKMDSKSGQIPTEFTKLGIFEMKALAAEVYMSRQPPVKLELNEKRKRDLEEGNRRSNRAAAGSSATGSARGDGTSVLERNLDQILGQVDYYSSYDIKEQAVEAVLDIIEGYLLVDAELARPSHKHPVLLSHVSRSTCYASTRLKKKALDMTAFKDEELDASIRSPKRPHSPGPGTAKHPTTANCITKQSCTVKHGF</sequence>
<evidence type="ECO:0000313" key="3">
    <source>
        <dbReference type="Proteomes" id="UP001295740"/>
    </source>
</evidence>
<feature type="compositionally biased region" description="Low complexity" evidence="1">
    <location>
        <begin position="76"/>
        <end position="92"/>
    </location>
</feature>
<reference evidence="2" key="1">
    <citation type="submission" date="2023-10" db="EMBL/GenBank/DDBJ databases">
        <authorList>
            <person name="Hackl T."/>
        </authorList>
    </citation>
    <scope>NUCLEOTIDE SEQUENCE</scope>
</reference>
<dbReference type="AlphaFoldDB" id="A0AAI8VBG6"/>
<gene>
    <name evidence="2" type="ORF">KHLLAP_LOCUS1960</name>
</gene>
<feature type="region of interest" description="Disordered" evidence="1">
    <location>
        <begin position="59"/>
        <end position="92"/>
    </location>
</feature>
<proteinExistence type="predicted"/>
<feature type="region of interest" description="Disordered" evidence="1">
    <location>
        <begin position="177"/>
        <end position="199"/>
    </location>
</feature>
<evidence type="ECO:0000256" key="1">
    <source>
        <dbReference type="SAM" id="MobiDB-lite"/>
    </source>
</evidence>